<evidence type="ECO:0000259" key="2">
    <source>
        <dbReference type="Pfam" id="PF00144"/>
    </source>
</evidence>
<proteinExistence type="predicted"/>
<evidence type="ECO:0000256" key="1">
    <source>
        <dbReference type="SAM" id="SignalP"/>
    </source>
</evidence>
<dbReference type="SUPFAM" id="SSF56601">
    <property type="entry name" value="beta-lactamase/transpeptidase-like"/>
    <property type="match status" value="1"/>
</dbReference>
<keyword evidence="3" id="KW-0378">Hydrolase</keyword>
<protein>
    <submittedName>
        <fullName evidence="3">Serine hydrolase</fullName>
    </submittedName>
</protein>
<dbReference type="PROSITE" id="PS51257">
    <property type="entry name" value="PROKAR_LIPOPROTEIN"/>
    <property type="match status" value="1"/>
</dbReference>
<keyword evidence="4" id="KW-1185">Reference proteome</keyword>
<feature type="domain" description="Beta-lactamase-related" evidence="2">
    <location>
        <begin position="180"/>
        <end position="391"/>
    </location>
</feature>
<dbReference type="RefSeq" id="WP_171438074.1">
    <property type="nucleotide sequence ID" value="NZ_JABFJV010000320.1"/>
</dbReference>
<name>A0A7Y4KRE0_9BACT</name>
<dbReference type="InterPro" id="IPR012338">
    <property type="entry name" value="Beta-lactam/transpept-like"/>
</dbReference>
<evidence type="ECO:0000313" key="4">
    <source>
        <dbReference type="Proteomes" id="UP000563426"/>
    </source>
</evidence>
<dbReference type="AlphaFoldDB" id="A0A7Y4KRE0"/>
<keyword evidence="1" id="KW-0732">Signal</keyword>
<sequence length="527" mass="57081">MRRSLLLVLMCSLLGACAHAPDDRPAESSLLKQWEPSPEIRQRLIDAEQALQGGNFAKALALYEGTWASGYHDPFVAYGAASAASRAGDAAKGLAWMRHSSNAGLSDVGGLRKDPSLSALRAQPAFEAIVTRVQENARRIRAEGHVGSELPASTPEAEGLSADALAALLKAAEESGTSGLVLLRHGRLVGEWYFGGDTRRIETMSATKGVVALAIGLLIDEGRIASADAPVSTFFPEWKQGRKAQVTLRHLLNHTSGLEAQRTAMDIYRSPDFVRYALEAEVVDAPGSRFFYNNKAVNLLAGVVERASGEKLDAYLRRRLFAPLGIRDVAWQKDPAGNPLGMSGLRMHPLDFAKLGQLLLQRGQWQGRRILSEAWIRECTTPSVPALSPTGGLLWWSLYEKAVKVIEPEMLERAKAQGLSEELVTRLRPWVGRPLAKEDFLTGLVPALGGMAPFMEFVQKAAPLEPRSQVAGALQGYAALGSLGQFLVVIPGAELVAVRLAEPDGSVPEERMEFSNFPSLVTNLVRP</sequence>
<dbReference type="Pfam" id="PF00144">
    <property type="entry name" value="Beta-lactamase"/>
    <property type="match status" value="1"/>
</dbReference>
<dbReference type="Gene3D" id="3.40.710.10">
    <property type="entry name" value="DD-peptidase/beta-lactamase superfamily"/>
    <property type="match status" value="1"/>
</dbReference>
<feature type="chain" id="PRO_5031520607" evidence="1">
    <location>
        <begin position="21"/>
        <end position="527"/>
    </location>
</feature>
<feature type="signal peptide" evidence="1">
    <location>
        <begin position="1"/>
        <end position="20"/>
    </location>
</feature>
<dbReference type="EMBL" id="JABFJV010000320">
    <property type="protein sequence ID" value="NOK38443.1"/>
    <property type="molecule type" value="Genomic_DNA"/>
</dbReference>
<organism evidence="3 4">
    <name type="scientific">Corallococcus exercitus</name>
    <dbReference type="NCBI Taxonomy" id="2316736"/>
    <lineage>
        <taxon>Bacteria</taxon>
        <taxon>Pseudomonadati</taxon>
        <taxon>Myxococcota</taxon>
        <taxon>Myxococcia</taxon>
        <taxon>Myxococcales</taxon>
        <taxon>Cystobacterineae</taxon>
        <taxon>Myxococcaceae</taxon>
        <taxon>Corallococcus</taxon>
    </lineage>
</organism>
<dbReference type="GO" id="GO:0016787">
    <property type="term" value="F:hydrolase activity"/>
    <property type="evidence" value="ECO:0007669"/>
    <property type="project" value="UniProtKB-KW"/>
</dbReference>
<accession>A0A7Y4KRE0</accession>
<comment type="caution">
    <text evidence="3">The sequence shown here is derived from an EMBL/GenBank/DDBJ whole genome shotgun (WGS) entry which is preliminary data.</text>
</comment>
<dbReference type="Proteomes" id="UP000563426">
    <property type="component" value="Unassembled WGS sequence"/>
</dbReference>
<reference evidence="3 4" key="1">
    <citation type="submission" date="2020-05" db="EMBL/GenBank/DDBJ databases">
        <authorList>
            <person name="Whitworth D."/>
        </authorList>
    </citation>
    <scope>NUCLEOTIDE SEQUENCE [LARGE SCALE GENOMIC DNA]</scope>
    <source>
        <strain evidence="3 4">AB043B</strain>
    </source>
</reference>
<evidence type="ECO:0000313" key="3">
    <source>
        <dbReference type="EMBL" id="NOK38443.1"/>
    </source>
</evidence>
<dbReference type="PANTHER" id="PTHR43283">
    <property type="entry name" value="BETA-LACTAMASE-RELATED"/>
    <property type="match status" value="1"/>
</dbReference>
<dbReference type="InterPro" id="IPR050789">
    <property type="entry name" value="Diverse_Enzym_Activities"/>
</dbReference>
<dbReference type="PANTHER" id="PTHR43283:SF7">
    <property type="entry name" value="BETA-LACTAMASE-RELATED DOMAIN-CONTAINING PROTEIN"/>
    <property type="match status" value="1"/>
</dbReference>
<gene>
    <name evidence="3" type="ORF">HMI49_35125</name>
</gene>
<dbReference type="InterPro" id="IPR001466">
    <property type="entry name" value="Beta-lactam-related"/>
</dbReference>